<keyword evidence="1" id="KW-0812">Transmembrane</keyword>
<accession>A0ABD4LLR5</accession>
<evidence type="ECO:0008006" key="4">
    <source>
        <dbReference type="Google" id="ProtNLM"/>
    </source>
</evidence>
<evidence type="ECO:0000313" key="3">
    <source>
        <dbReference type="Proteomes" id="UP000613452"/>
    </source>
</evidence>
<dbReference type="RefSeq" id="WP_200152548.1">
    <property type="nucleotide sequence ID" value="NZ_JAEFBZ010000007.1"/>
</dbReference>
<evidence type="ECO:0000256" key="1">
    <source>
        <dbReference type="SAM" id="Phobius"/>
    </source>
</evidence>
<evidence type="ECO:0000313" key="2">
    <source>
        <dbReference type="EMBL" id="MBK1611708.1"/>
    </source>
</evidence>
<proteinExistence type="predicted"/>
<protein>
    <recommendedName>
        <fullName evidence="4">Group-specific protein</fullName>
    </recommendedName>
</protein>
<feature type="transmembrane region" description="Helical" evidence="1">
    <location>
        <begin position="7"/>
        <end position="24"/>
    </location>
</feature>
<name>A0ABD4LLR5_BACCE</name>
<dbReference type="Proteomes" id="UP000613452">
    <property type="component" value="Unassembled WGS sequence"/>
</dbReference>
<sequence>MFRDISYTARFIAILNMVSFSDVATVHPPSDSNHVMFWMVFGKALWMIFIYILTLYAYEAVKSLFVKEDK</sequence>
<reference evidence="2 3" key="1">
    <citation type="submission" date="2020-12" db="EMBL/GenBank/DDBJ databases">
        <title>Genome assembly for a thermostable protease producing Bacillus cereus MAKP1 strain isolated from chicken gut.</title>
        <authorList>
            <person name="Malaviya A."/>
        </authorList>
    </citation>
    <scope>NUCLEOTIDE SEQUENCE [LARGE SCALE GENOMIC DNA]</scope>
    <source>
        <strain evidence="2 3">MAKP1</strain>
    </source>
</reference>
<keyword evidence="1" id="KW-0472">Membrane</keyword>
<feature type="transmembrane region" description="Helical" evidence="1">
    <location>
        <begin position="36"/>
        <end position="58"/>
    </location>
</feature>
<keyword evidence="1" id="KW-1133">Transmembrane helix</keyword>
<dbReference type="AlphaFoldDB" id="A0ABD4LLR5"/>
<comment type="caution">
    <text evidence="2">The sequence shown here is derived from an EMBL/GenBank/DDBJ whole genome shotgun (WGS) entry which is preliminary data.</text>
</comment>
<gene>
    <name evidence="2" type="ORF">JCR31_28105</name>
</gene>
<dbReference type="EMBL" id="JAEFBZ010000007">
    <property type="protein sequence ID" value="MBK1611708.1"/>
    <property type="molecule type" value="Genomic_DNA"/>
</dbReference>
<organism evidence="2 3">
    <name type="scientific">Bacillus cereus</name>
    <dbReference type="NCBI Taxonomy" id="1396"/>
    <lineage>
        <taxon>Bacteria</taxon>
        <taxon>Bacillati</taxon>
        <taxon>Bacillota</taxon>
        <taxon>Bacilli</taxon>
        <taxon>Bacillales</taxon>
        <taxon>Bacillaceae</taxon>
        <taxon>Bacillus</taxon>
        <taxon>Bacillus cereus group</taxon>
    </lineage>
</organism>